<dbReference type="RefSeq" id="WP_013515200.1">
    <property type="nucleotide sequence ID" value="NC_014844.1"/>
</dbReference>
<evidence type="ECO:0000313" key="4">
    <source>
        <dbReference type="EMBL" id="ADU63288.1"/>
    </source>
</evidence>
<dbReference type="GO" id="GO:0009055">
    <property type="term" value="F:electron transfer activity"/>
    <property type="evidence" value="ECO:0007669"/>
    <property type="project" value="TreeGrafter"/>
</dbReference>
<feature type="domain" description="FAD-dependent oxidoreductase 2 FAD-binding" evidence="3">
    <location>
        <begin position="22"/>
        <end position="232"/>
    </location>
</feature>
<keyword evidence="2" id="KW-0560">Oxidoreductase</keyword>
<dbReference type="PANTHER" id="PTHR11632:SF51">
    <property type="entry name" value="SUCCINATE DEHYDROGENASE [UBIQUINONE] FLAVOPROTEIN SUBUNIT, MITOCHONDRIAL"/>
    <property type="match status" value="1"/>
</dbReference>
<evidence type="ECO:0000259" key="3">
    <source>
        <dbReference type="Pfam" id="PF00890"/>
    </source>
</evidence>
<protein>
    <submittedName>
        <fullName evidence="4">Fumarate reductase/succinate dehydrogenase flavoprotein domain protein</fullName>
    </submittedName>
</protein>
<dbReference type="STRING" id="643562.Daes_2282"/>
<feature type="domain" description="FAD-dependent oxidoreductase 2 FAD-binding" evidence="3">
    <location>
        <begin position="338"/>
        <end position="377"/>
    </location>
</feature>
<dbReference type="InterPro" id="IPR030664">
    <property type="entry name" value="SdhA/FrdA/AprA"/>
</dbReference>
<dbReference type="GO" id="GO:0009061">
    <property type="term" value="P:anaerobic respiration"/>
    <property type="evidence" value="ECO:0007669"/>
    <property type="project" value="TreeGrafter"/>
</dbReference>
<dbReference type="Gene3D" id="3.50.50.60">
    <property type="entry name" value="FAD/NAD(P)-binding domain"/>
    <property type="match status" value="2"/>
</dbReference>
<dbReference type="InterPro" id="IPR036188">
    <property type="entry name" value="FAD/NAD-bd_sf"/>
</dbReference>
<evidence type="ECO:0000256" key="1">
    <source>
        <dbReference type="ARBA" id="ARBA00022630"/>
    </source>
</evidence>
<name>E6VTC9_PSEA9</name>
<dbReference type="GO" id="GO:0005886">
    <property type="term" value="C:plasma membrane"/>
    <property type="evidence" value="ECO:0007669"/>
    <property type="project" value="TreeGrafter"/>
</dbReference>
<dbReference type="PRINTS" id="PR00368">
    <property type="entry name" value="FADPNR"/>
</dbReference>
<proteinExistence type="predicted"/>
<keyword evidence="1" id="KW-0285">Flavoprotein</keyword>
<dbReference type="SUPFAM" id="SSF51905">
    <property type="entry name" value="FAD/NAD(P)-binding domain"/>
    <property type="match status" value="1"/>
</dbReference>
<dbReference type="Proteomes" id="UP000002191">
    <property type="component" value="Chromosome"/>
</dbReference>
<dbReference type="EMBL" id="CP002431">
    <property type="protein sequence ID" value="ADU63288.1"/>
    <property type="molecule type" value="Genomic_DNA"/>
</dbReference>
<reference evidence="4 5" key="2">
    <citation type="journal article" date="2014" name="Genome Announc.">
        <title>Complete Genome Sequence of the Subsurface, Mesophilic Sulfate-Reducing Bacterium Desulfovibrio aespoeensis Aspo-2.</title>
        <authorList>
            <person name="Pedersen K."/>
            <person name="Bengtsson A."/>
            <person name="Edlund J."/>
            <person name="Rabe L."/>
            <person name="Hazen T."/>
            <person name="Chakraborty R."/>
            <person name="Goodwin L."/>
            <person name="Shapiro N."/>
        </authorList>
    </citation>
    <scope>NUCLEOTIDE SEQUENCE [LARGE SCALE GENOMIC DNA]</scope>
    <source>
        <strain evidence="5">ATCC 700646 / DSM 10631 / Aspo-2</strain>
    </source>
</reference>
<accession>E6VTC9</accession>
<evidence type="ECO:0000313" key="5">
    <source>
        <dbReference type="Proteomes" id="UP000002191"/>
    </source>
</evidence>
<dbReference type="HOGENOM" id="CLU_043252_0_0_7"/>
<dbReference type="Pfam" id="PF00890">
    <property type="entry name" value="FAD_binding_2"/>
    <property type="match status" value="2"/>
</dbReference>
<dbReference type="GO" id="GO:0000104">
    <property type="term" value="F:succinate dehydrogenase activity"/>
    <property type="evidence" value="ECO:0007669"/>
    <property type="project" value="TreeGrafter"/>
</dbReference>
<dbReference type="GO" id="GO:0050660">
    <property type="term" value="F:flavin adenine dinucleotide binding"/>
    <property type="evidence" value="ECO:0007669"/>
    <property type="project" value="TreeGrafter"/>
</dbReference>
<dbReference type="eggNOG" id="COG1053">
    <property type="taxonomic scope" value="Bacteria"/>
</dbReference>
<evidence type="ECO:0000256" key="2">
    <source>
        <dbReference type="ARBA" id="ARBA00023002"/>
    </source>
</evidence>
<dbReference type="AlphaFoldDB" id="E6VTC9"/>
<keyword evidence="5" id="KW-1185">Reference proteome</keyword>
<sequence>MPDTLLTPSGNPDSATRHTATDILVLGSGLAGLRAAWAAREGAPHLRVTVACLKSAPSGSSFTNRNNALGVQLLDTEPRQSAFCHEAIALGRPGFVNKKLVEILASESQDRVREMEALGLRLRRNPDGSLARFPGCGSHDPRAAIFHDLNGAFNQYRIKTDSCGVDFSIGTEILGIVTDAGAARGAWGWDAGESAFTAVRARAVILALGGPAPLFARHQAGGANPGLSLGLLADAGVKTANEPFLQFMWGREDASFLNPASLLAPGHGLRMPDGSRLDAGEALGPTLPKLRALRLAHCPAFHHQPQAALDRLLLHGLHQDGFARVETPNGVIKAGLYAHAGNGGSVVDEHGQTSLPGLFAIGECATGMHGANRLGGAMVLATQVFGRRAGLAAARYAAGADLMDASLFRNWCDESTRQCGAMGNGRRTRQAIGRDLSRYALFGGTPGDRRGLEDFRTRLTGLVRLPDRRTRLAALTALLVSRPTDDPFQYTP</sequence>
<reference evidence="5" key="1">
    <citation type="submission" date="2010-12" db="EMBL/GenBank/DDBJ databases">
        <title>Complete sequence of Desulfovibrio aespoeensis Aspo-2.</title>
        <authorList>
            <consortium name="US DOE Joint Genome Institute"/>
            <person name="Lucas S."/>
            <person name="Copeland A."/>
            <person name="Lapidus A."/>
            <person name="Cheng J.-F."/>
            <person name="Goodwin L."/>
            <person name="Pitluck S."/>
            <person name="Chertkov O."/>
            <person name="Misra M."/>
            <person name="Detter J.C."/>
            <person name="Han C."/>
            <person name="Tapia R."/>
            <person name="Land M."/>
            <person name="Hauser L."/>
            <person name="Kyrpides N."/>
            <person name="Ivanova N."/>
            <person name="Ovchinnikova G."/>
            <person name="Pedersen K."/>
            <person name="Jagevall S."/>
            <person name="Hazen T."/>
            <person name="Woyke T."/>
        </authorList>
    </citation>
    <scope>NUCLEOTIDE SEQUENCE [LARGE SCALE GENOMIC DNA]</scope>
    <source>
        <strain evidence="5">ATCC 700646 / DSM 10631 / Aspo-2</strain>
    </source>
</reference>
<dbReference type="InterPro" id="IPR003953">
    <property type="entry name" value="FAD-dep_OxRdtase_2_FAD-bd"/>
</dbReference>
<dbReference type="KEGG" id="das:Daes_2282"/>
<organism evidence="4 5">
    <name type="scientific">Pseudodesulfovibrio aespoeensis (strain ATCC 700646 / DSM 10631 / Aspo-2)</name>
    <name type="common">Desulfovibrio aespoeensis</name>
    <dbReference type="NCBI Taxonomy" id="643562"/>
    <lineage>
        <taxon>Bacteria</taxon>
        <taxon>Pseudomonadati</taxon>
        <taxon>Thermodesulfobacteriota</taxon>
        <taxon>Desulfovibrionia</taxon>
        <taxon>Desulfovibrionales</taxon>
        <taxon>Desulfovibrionaceae</taxon>
    </lineage>
</organism>
<gene>
    <name evidence="4" type="ordered locus">Daes_2282</name>
</gene>
<dbReference type="PANTHER" id="PTHR11632">
    <property type="entry name" value="SUCCINATE DEHYDROGENASE 2 FLAVOPROTEIN SUBUNIT"/>
    <property type="match status" value="1"/>
</dbReference>